<name>A0A918XGT0_9ACTN</name>
<feature type="DNA-binding region" description="H-T-H motif" evidence="2">
    <location>
        <begin position="36"/>
        <end position="55"/>
    </location>
</feature>
<dbReference type="InterPro" id="IPR001647">
    <property type="entry name" value="HTH_TetR"/>
</dbReference>
<proteinExistence type="predicted"/>
<dbReference type="PANTHER" id="PTHR30055">
    <property type="entry name" value="HTH-TYPE TRANSCRIPTIONAL REGULATOR RUTR"/>
    <property type="match status" value="1"/>
</dbReference>
<gene>
    <name evidence="4" type="ORF">GCM10007147_33420</name>
</gene>
<dbReference type="InterPro" id="IPR050109">
    <property type="entry name" value="HTH-type_TetR-like_transc_reg"/>
</dbReference>
<evidence type="ECO:0000259" key="3">
    <source>
        <dbReference type="PROSITE" id="PS50977"/>
    </source>
</evidence>
<dbReference type="GO" id="GO:0000976">
    <property type="term" value="F:transcription cis-regulatory region binding"/>
    <property type="evidence" value="ECO:0007669"/>
    <property type="project" value="TreeGrafter"/>
</dbReference>
<accession>A0A918XGT0</accession>
<dbReference type="RefSeq" id="WP_017574596.1">
    <property type="nucleotide sequence ID" value="NZ_BMXL01000020.1"/>
</dbReference>
<dbReference type="GO" id="GO:0003700">
    <property type="term" value="F:DNA-binding transcription factor activity"/>
    <property type="evidence" value="ECO:0007669"/>
    <property type="project" value="TreeGrafter"/>
</dbReference>
<keyword evidence="1 2" id="KW-0238">DNA-binding</keyword>
<feature type="domain" description="HTH tetR-type" evidence="3">
    <location>
        <begin position="13"/>
        <end position="73"/>
    </location>
</feature>
<reference evidence="4 5" key="1">
    <citation type="journal article" date="2014" name="Int. J. Syst. Evol. Microbiol.">
        <title>Complete genome sequence of Corynebacterium casei LMG S-19264T (=DSM 44701T), isolated from a smear-ripened cheese.</title>
        <authorList>
            <consortium name="US DOE Joint Genome Institute (JGI-PGF)"/>
            <person name="Walter F."/>
            <person name="Albersmeier A."/>
            <person name="Kalinowski J."/>
            <person name="Ruckert C."/>
        </authorList>
    </citation>
    <scope>NUCLEOTIDE SEQUENCE [LARGE SCALE GENOMIC DNA]</scope>
    <source>
        <strain evidence="4 5">KCTC 19473</strain>
    </source>
</reference>
<dbReference type="Gene3D" id="1.10.357.10">
    <property type="entry name" value="Tetracycline Repressor, domain 2"/>
    <property type="match status" value="1"/>
</dbReference>
<organism evidence="4 5">
    <name type="scientific">Nocardiopsis kunsanensis</name>
    <dbReference type="NCBI Taxonomy" id="141693"/>
    <lineage>
        <taxon>Bacteria</taxon>
        <taxon>Bacillati</taxon>
        <taxon>Actinomycetota</taxon>
        <taxon>Actinomycetes</taxon>
        <taxon>Streptosporangiales</taxon>
        <taxon>Nocardiopsidaceae</taxon>
        <taxon>Nocardiopsis</taxon>
    </lineage>
</organism>
<dbReference type="AlphaFoldDB" id="A0A918XGT0"/>
<evidence type="ECO:0000313" key="5">
    <source>
        <dbReference type="Proteomes" id="UP000654947"/>
    </source>
</evidence>
<dbReference type="Pfam" id="PF00440">
    <property type="entry name" value="TetR_N"/>
    <property type="match status" value="1"/>
</dbReference>
<dbReference type="InterPro" id="IPR036271">
    <property type="entry name" value="Tet_transcr_reg_TetR-rel_C_sf"/>
</dbReference>
<keyword evidence="5" id="KW-1185">Reference proteome</keyword>
<dbReference type="SUPFAM" id="SSF48498">
    <property type="entry name" value="Tetracyclin repressor-like, C-terminal domain"/>
    <property type="match status" value="1"/>
</dbReference>
<dbReference type="PROSITE" id="PS50977">
    <property type="entry name" value="HTH_TETR_2"/>
    <property type="match status" value="1"/>
</dbReference>
<evidence type="ECO:0000256" key="1">
    <source>
        <dbReference type="ARBA" id="ARBA00023125"/>
    </source>
</evidence>
<comment type="caution">
    <text evidence="4">The sequence shown here is derived from an EMBL/GenBank/DDBJ whole genome shotgun (WGS) entry which is preliminary data.</text>
</comment>
<sequence>MNKSSTFDPDTLTPGARRILDTAAELFYENGITAVGVDLVAARSGVTKRTLYNRFGSKDTLVATYLLERDRRWRALVMRCVDARTAAVERIVAPFEALREWSADNPRGCAFINALAELPDPGHPAHRIALDEKRWLRDLFERSAEQAGAEHPADLSERLFCLHEGALAMQATAPDVDGAHIAAGLAHEVARAAL</sequence>
<protein>
    <submittedName>
        <fullName evidence="4">TetR family transcriptional regulator</fullName>
    </submittedName>
</protein>
<dbReference type="PRINTS" id="PR00455">
    <property type="entry name" value="HTHTETR"/>
</dbReference>
<dbReference type="SUPFAM" id="SSF46689">
    <property type="entry name" value="Homeodomain-like"/>
    <property type="match status" value="1"/>
</dbReference>
<dbReference type="Proteomes" id="UP000654947">
    <property type="component" value="Unassembled WGS sequence"/>
</dbReference>
<dbReference type="EMBL" id="BMXL01000020">
    <property type="protein sequence ID" value="GHD31025.1"/>
    <property type="molecule type" value="Genomic_DNA"/>
</dbReference>
<evidence type="ECO:0000313" key="4">
    <source>
        <dbReference type="EMBL" id="GHD31025.1"/>
    </source>
</evidence>
<dbReference type="PANTHER" id="PTHR30055:SF200">
    <property type="entry name" value="HTH-TYPE TRANSCRIPTIONAL REPRESSOR BDCR"/>
    <property type="match status" value="1"/>
</dbReference>
<dbReference type="InterPro" id="IPR009057">
    <property type="entry name" value="Homeodomain-like_sf"/>
</dbReference>
<evidence type="ECO:0000256" key="2">
    <source>
        <dbReference type="PROSITE-ProRule" id="PRU00335"/>
    </source>
</evidence>